<sequence>MSTRGYLEIYQARRNGNLYAQAESFLLVKAIPDIRNEDPGTANHAARIAWADAAEASEAGLELQVRRLLTFLVQNPTIAAAAASAQLAEDSDVEYVGLQNLAPLVALNA</sequence>
<organism evidence="1">
    <name type="scientific">Singulisphaera sp. Ch08</name>
    <dbReference type="NCBI Taxonomy" id="3120278"/>
    <lineage>
        <taxon>Bacteria</taxon>
        <taxon>Pseudomonadati</taxon>
        <taxon>Planctomycetota</taxon>
        <taxon>Planctomycetia</taxon>
        <taxon>Isosphaerales</taxon>
        <taxon>Isosphaeraceae</taxon>
        <taxon>Singulisphaera</taxon>
    </lineage>
</organism>
<accession>A0AAU7CLK1</accession>
<reference evidence="1" key="1">
    <citation type="submission" date="2024-05" db="EMBL/GenBank/DDBJ databases">
        <title>Planctomycetes of the genus Singulisphaera possess chitinolytic capabilities.</title>
        <authorList>
            <person name="Ivanova A."/>
        </authorList>
    </citation>
    <scope>NUCLEOTIDE SEQUENCE</scope>
    <source>
        <strain evidence="1">Ch08T</strain>
    </source>
</reference>
<dbReference type="EMBL" id="CP155447">
    <property type="protein sequence ID" value="XBH06382.1"/>
    <property type="molecule type" value="Genomic_DNA"/>
</dbReference>
<protein>
    <submittedName>
        <fullName evidence="1">Uncharacterized protein</fullName>
    </submittedName>
</protein>
<evidence type="ECO:0000313" key="1">
    <source>
        <dbReference type="EMBL" id="XBH06382.1"/>
    </source>
</evidence>
<name>A0AAU7CLK1_9BACT</name>
<proteinExistence type="predicted"/>
<dbReference type="RefSeq" id="WP_406699233.1">
    <property type="nucleotide sequence ID" value="NZ_CP155447.1"/>
</dbReference>
<dbReference type="AlphaFoldDB" id="A0AAU7CLK1"/>
<gene>
    <name evidence="1" type="ORF">V5E97_10185</name>
</gene>